<gene>
    <name evidence="2" type="ORF">PROAA_300011</name>
</gene>
<reference evidence="2 3" key="1">
    <citation type="submission" date="2016-06" db="EMBL/GenBank/DDBJ databases">
        <authorList>
            <person name="Kjaerup R.B."/>
            <person name="Dalgaard T.S."/>
            <person name="Juul-Madsen H.R."/>
        </authorList>
    </citation>
    <scope>NUCLEOTIDE SEQUENCE [LARGE SCALE GENOMIC DNA]</scope>
    <source>
        <strain evidence="2">2</strain>
    </source>
</reference>
<dbReference type="AlphaFoldDB" id="A0A1A8XVH3"/>
<evidence type="ECO:0000259" key="1">
    <source>
        <dbReference type="Pfam" id="PF19580"/>
    </source>
</evidence>
<dbReference type="EMBL" id="FLQY01000224">
    <property type="protein sequence ID" value="SBT09025.1"/>
    <property type="molecule type" value="Genomic_DNA"/>
</dbReference>
<dbReference type="PANTHER" id="PTHR42834:SF1">
    <property type="entry name" value="ENDONUCLEASE_EXONUCLEASE_PHOSPHATASE FAMILY PROTEIN (AFU_ORTHOLOGUE AFUA_3G09210)"/>
    <property type="match status" value="1"/>
</dbReference>
<dbReference type="PANTHER" id="PTHR42834">
    <property type="entry name" value="ENDONUCLEASE/EXONUCLEASE/PHOSPHATASE FAMILY PROTEIN (AFU_ORTHOLOGUE AFUA_3G09210)"/>
    <property type="match status" value="1"/>
</dbReference>
<dbReference type="InterPro" id="IPR036691">
    <property type="entry name" value="Endo/exonu/phosph_ase_sf"/>
</dbReference>
<dbReference type="Gene3D" id="3.60.10.10">
    <property type="entry name" value="Endonuclease/exonuclease/phosphatase"/>
    <property type="match status" value="1"/>
</dbReference>
<protein>
    <recommendedName>
        <fullName evidence="1">Endonuclease/exonuclease/phosphatase domain-containing protein</fullName>
    </recommendedName>
</protein>
<evidence type="ECO:0000313" key="2">
    <source>
        <dbReference type="EMBL" id="SBT09025.1"/>
    </source>
</evidence>
<dbReference type="Pfam" id="PF19580">
    <property type="entry name" value="Exo_endo_phos_3"/>
    <property type="match status" value="1"/>
</dbReference>
<dbReference type="GO" id="GO:0003824">
    <property type="term" value="F:catalytic activity"/>
    <property type="evidence" value="ECO:0007669"/>
    <property type="project" value="InterPro"/>
</dbReference>
<name>A0A1A8XVH3_9RHOO</name>
<dbReference type="RefSeq" id="WP_186411447.1">
    <property type="nucleotide sequence ID" value="NZ_FLQY01000224.1"/>
</dbReference>
<organism evidence="2 3">
    <name type="scientific">Candidatus Propionivibrio aalborgensis</name>
    <dbReference type="NCBI Taxonomy" id="1860101"/>
    <lineage>
        <taxon>Bacteria</taxon>
        <taxon>Pseudomonadati</taxon>
        <taxon>Pseudomonadota</taxon>
        <taxon>Betaproteobacteria</taxon>
        <taxon>Rhodocyclales</taxon>
        <taxon>Rhodocyclaceae</taxon>
        <taxon>Propionivibrio</taxon>
    </lineage>
</organism>
<dbReference type="InterPro" id="IPR005135">
    <property type="entry name" value="Endo/exonuclease/phosphatase"/>
</dbReference>
<evidence type="ECO:0000313" key="3">
    <source>
        <dbReference type="Proteomes" id="UP000199600"/>
    </source>
</evidence>
<proteinExistence type="predicted"/>
<dbReference type="Proteomes" id="UP000199600">
    <property type="component" value="Unassembled WGS sequence"/>
</dbReference>
<sequence length="323" mass="35992">MPNINIAWWNLENLFDHETAPRDDELKSTLRSELKGWTASIRDRKILQLSNIIKLMFGGSGPALLGVCEVENEAVMARLAGAINVPGRNYAVISHESHDARGIDTSFIVDTNELTVLSTAHQVVIKRSATRDLFWVRLRVNATGAEFVAIANHWPSRSAGQYSSEPFRIMAGETHSYIVSRLIDEDLGGEKNLPVISMGDYNDEPFNRSIEEYALGTRDPGRVRYSRSGHLQNLMWPLMQGHDPGTYLFGSDWNMLDQFLVSYGMLRTPSPVRANVDSVAMFKPAVLKASSGKPRKFSRPSVKGGADLEGYSDHFPITVELIV</sequence>
<accession>A0A1A8XVH3</accession>
<dbReference type="SUPFAM" id="SSF56219">
    <property type="entry name" value="DNase I-like"/>
    <property type="match status" value="1"/>
</dbReference>
<keyword evidence="3" id="KW-1185">Reference proteome</keyword>
<feature type="domain" description="Endonuclease/exonuclease/phosphatase" evidence="1">
    <location>
        <begin position="6"/>
        <end position="321"/>
    </location>
</feature>